<dbReference type="Pfam" id="PF15290">
    <property type="entry name" value="Syntaphilin"/>
    <property type="match status" value="1"/>
</dbReference>
<feature type="coiled-coil region" evidence="1">
    <location>
        <begin position="446"/>
        <end position="480"/>
    </location>
</feature>
<keyword evidence="1" id="KW-0175">Coiled coil</keyword>
<evidence type="ECO:0000313" key="3">
    <source>
        <dbReference type="EMBL" id="PVD32166.1"/>
    </source>
</evidence>
<feature type="coiled-coil region" evidence="1">
    <location>
        <begin position="510"/>
        <end position="544"/>
    </location>
</feature>
<comment type="caution">
    <text evidence="3">The sequence shown here is derived from an EMBL/GenBank/DDBJ whole genome shotgun (WGS) entry which is preliminary data.</text>
</comment>
<sequence>MAAKSSPDDNLLTCQSKLDEDTLTDVSSDVSSSFERDREFEILRDLAPRCSSSPTPDDVGTTSTIAPCDEASETQHEKQAKEGLFSSSKGRRTNNTEVNINRKVAVERSMRANRVTDAESGQVELTRTAGRSCRWSLLSAAEAPSAKTTSKSIIPSPRSECVKYFPTLNGKNSGREEGRYAEEDEVEAHRTGTSSGRSQQVLADERWRRICDERSSSSCGNEFCCHMLACEGISKGSRAACSKTDFRQLRGKHDVNAICSSPAPAYSVRNDGQVSKLRLGTVQGTCVLRRTQSERRESKTGRKVTRELSLPVQELPSPKLAAASERTCLDMGNGSPDTLKSSASLDSLEDKDSLMMGFSRGLHQRCDKLSRNSSFCEEGSAARARRHVLRRVWSMSDTSSSCFMTGVPPTAKETVTSRLRFEKRHQDHGQERQEYLTPTQRKDVLIRELKKQVKQLSKMLQDKDEEMEAWRARLRTETRELLATAQRETEEAMKTTALTREEVFSLRASQEESLTMMSNLRRQVDELKKQIVKKEQETEEMLQEMFKKGHDSAVFEREEEVW</sequence>
<feature type="compositionally biased region" description="Low complexity" evidence="2">
    <location>
        <begin position="24"/>
        <end position="33"/>
    </location>
</feature>
<protein>
    <submittedName>
        <fullName evidence="3">Uncharacterized protein</fullName>
    </submittedName>
</protein>
<evidence type="ECO:0000313" key="4">
    <source>
        <dbReference type="Proteomes" id="UP000245119"/>
    </source>
</evidence>
<dbReference type="InterPro" id="IPR028197">
    <property type="entry name" value="Syntaphilin/Syntabulin"/>
</dbReference>
<name>A0A2T7PFH3_POMCA</name>
<reference evidence="3 4" key="1">
    <citation type="submission" date="2018-04" db="EMBL/GenBank/DDBJ databases">
        <title>The genome of golden apple snail Pomacea canaliculata provides insight into stress tolerance and invasive adaptation.</title>
        <authorList>
            <person name="Liu C."/>
            <person name="Liu B."/>
            <person name="Ren Y."/>
            <person name="Zhang Y."/>
            <person name="Wang H."/>
            <person name="Li S."/>
            <person name="Jiang F."/>
            <person name="Yin L."/>
            <person name="Zhang G."/>
            <person name="Qian W."/>
            <person name="Fan W."/>
        </authorList>
    </citation>
    <scope>NUCLEOTIDE SEQUENCE [LARGE SCALE GENOMIC DNA]</scope>
    <source>
        <strain evidence="3">SZHN2017</strain>
        <tissue evidence="3">Muscle</tissue>
    </source>
</reference>
<feature type="compositionally biased region" description="Basic and acidic residues" evidence="2">
    <location>
        <begin position="34"/>
        <end position="47"/>
    </location>
</feature>
<feature type="compositionally biased region" description="Polar residues" evidence="2">
    <location>
        <begin position="85"/>
        <end position="97"/>
    </location>
</feature>
<dbReference type="AlphaFoldDB" id="A0A2T7PFH3"/>
<gene>
    <name evidence="3" type="ORF">C0Q70_07595</name>
</gene>
<organism evidence="3 4">
    <name type="scientific">Pomacea canaliculata</name>
    <name type="common">Golden apple snail</name>
    <dbReference type="NCBI Taxonomy" id="400727"/>
    <lineage>
        <taxon>Eukaryota</taxon>
        <taxon>Metazoa</taxon>
        <taxon>Spiralia</taxon>
        <taxon>Lophotrochozoa</taxon>
        <taxon>Mollusca</taxon>
        <taxon>Gastropoda</taxon>
        <taxon>Caenogastropoda</taxon>
        <taxon>Architaenioglossa</taxon>
        <taxon>Ampullarioidea</taxon>
        <taxon>Ampullariidae</taxon>
        <taxon>Pomacea</taxon>
    </lineage>
</organism>
<dbReference type="Proteomes" id="UP000245119">
    <property type="component" value="Linkage Group LG4"/>
</dbReference>
<evidence type="ECO:0000256" key="2">
    <source>
        <dbReference type="SAM" id="MobiDB-lite"/>
    </source>
</evidence>
<accession>A0A2T7PFH3</accession>
<feature type="region of interest" description="Disordered" evidence="2">
    <location>
        <begin position="1"/>
        <end position="97"/>
    </location>
</feature>
<keyword evidence="4" id="KW-1185">Reference proteome</keyword>
<dbReference type="EMBL" id="PZQS01000004">
    <property type="protein sequence ID" value="PVD32166.1"/>
    <property type="molecule type" value="Genomic_DNA"/>
</dbReference>
<feature type="region of interest" description="Disordered" evidence="2">
    <location>
        <begin position="172"/>
        <end position="199"/>
    </location>
</feature>
<evidence type="ECO:0000256" key="1">
    <source>
        <dbReference type="SAM" id="Coils"/>
    </source>
</evidence>
<dbReference type="OrthoDB" id="5807119at2759"/>
<proteinExistence type="predicted"/>
<feature type="compositionally biased region" description="Polar residues" evidence="2">
    <location>
        <begin position="50"/>
        <end position="65"/>
    </location>
</feature>